<gene>
    <name evidence="1" type="ORF">V6N11_056088</name>
</gene>
<reference evidence="1 2" key="1">
    <citation type="journal article" date="2024" name="G3 (Bethesda)">
        <title>Genome assembly of Hibiscus sabdariffa L. provides insights into metabolisms of medicinal natural products.</title>
        <authorList>
            <person name="Kim T."/>
        </authorList>
    </citation>
    <scope>NUCLEOTIDE SEQUENCE [LARGE SCALE GENOMIC DNA]</scope>
    <source>
        <strain evidence="1">TK-2024</strain>
        <tissue evidence="1">Old leaves</tissue>
    </source>
</reference>
<sequence length="472" mass="54112">MEWKSVIWRLKSNVVNENGPSKVKATDDSHNQRFNAIDDLLLGIARIPNHVLFPVSMQLHHVKQTVFLLGFNVIDVALWENCSLKLTGNYTGLQVFLVFNIVGGGISPSLGSTLRKRWRVLTTHAFIRFKFFDPGIFFSNVKISNRDMFLFQRISLDQNNIKSAFDTDVKTSQRCQLSTIQSWVGQKERRLEMSVISQLEDDHFYIKVFTAAVEKDFSKEQMTTRFFTKNTIIVEESEVPYEENFQVFTYYCPPLENKDKSLNVLAEHDCGTLPKKETIRLSYLKKRATNDIFILQFGKLGRMIEAHFRLKEQSKFLFILGPNDPGASTVLSRCALPKYLSKELQKHVPNAILIVSALFDPWGQGSFEGRRNVIAGREANNGHMLTKMLSRMLDCMEKLVYGVTIQEKISKGIYSYKNVVGNFERKIAVRVGDTLPHAEWWSTYGIGMLLSLMDVLSLFSNTNRSQNVNLNF</sequence>
<evidence type="ECO:0000313" key="2">
    <source>
        <dbReference type="Proteomes" id="UP001396334"/>
    </source>
</evidence>
<accession>A0ABR2T2T4</accession>
<organism evidence="1 2">
    <name type="scientific">Hibiscus sabdariffa</name>
    <name type="common">roselle</name>
    <dbReference type="NCBI Taxonomy" id="183260"/>
    <lineage>
        <taxon>Eukaryota</taxon>
        <taxon>Viridiplantae</taxon>
        <taxon>Streptophyta</taxon>
        <taxon>Embryophyta</taxon>
        <taxon>Tracheophyta</taxon>
        <taxon>Spermatophyta</taxon>
        <taxon>Magnoliopsida</taxon>
        <taxon>eudicotyledons</taxon>
        <taxon>Gunneridae</taxon>
        <taxon>Pentapetalae</taxon>
        <taxon>rosids</taxon>
        <taxon>malvids</taxon>
        <taxon>Malvales</taxon>
        <taxon>Malvaceae</taxon>
        <taxon>Malvoideae</taxon>
        <taxon>Hibiscus</taxon>
    </lineage>
</organism>
<dbReference type="EMBL" id="JBBPBN010000009">
    <property type="protein sequence ID" value="KAK9031800.1"/>
    <property type="molecule type" value="Genomic_DNA"/>
</dbReference>
<dbReference type="Proteomes" id="UP001396334">
    <property type="component" value="Unassembled WGS sequence"/>
</dbReference>
<evidence type="ECO:0000313" key="1">
    <source>
        <dbReference type="EMBL" id="KAK9031800.1"/>
    </source>
</evidence>
<comment type="caution">
    <text evidence="1">The sequence shown here is derived from an EMBL/GenBank/DDBJ whole genome shotgun (WGS) entry which is preliminary data.</text>
</comment>
<name>A0ABR2T2T4_9ROSI</name>
<dbReference type="InterPro" id="IPR016266">
    <property type="entry name" value="POLE2"/>
</dbReference>
<proteinExistence type="predicted"/>
<protein>
    <submittedName>
        <fullName evidence="1">Uncharacterized protein</fullName>
    </submittedName>
</protein>
<dbReference type="PANTHER" id="PTHR12708:SF0">
    <property type="entry name" value="DNA POLYMERASE EPSILON SUBUNIT 2"/>
    <property type="match status" value="1"/>
</dbReference>
<dbReference type="PANTHER" id="PTHR12708">
    <property type="entry name" value="DNA POLYMERASE EPSILON SUBUNIT B"/>
    <property type="match status" value="1"/>
</dbReference>
<keyword evidence="2" id="KW-1185">Reference proteome</keyword>